<dbReference type="Proteomes" id="UP001652583">
    <property type="component" value="Chromosome A3"/>
</dbReference>
<keyword evidence="2" id="KW-1185">Reference proteome</keyword>
<feature type="compositionally biased region" description="Low complexity" evidence="1">
    <location>
        <begin position="127"/>
        <end position="146"/>
    </location>
</feature>
<evidence type="ECO:0000256" key="1">
    <source>
        <dbReference type="SAM" id="MobiDB-lite"/>
    </source>
</evidence>
<dbReference type="RefSeq" id="XP_053056231.1">
    <property type="nucleotide sequence ID" value="XM_053200256.1"/>
</dbReference>
<organism evidence="2 3">
    <name type="scientific">Acinonyx jubatus</name>
    <name type="common">Cheetah</name>
    <dbReference type="NCBI Taxonomy" id="32536"/>
    <lineage>
        <taxon>Eukaryota</taxon>
        <taxon>Metazoa</taxon>
        <taxon>Chordata</taxon>
        <taxon>Craniata</taxon>
        <taxon>Vertebrata</taxon>
        <taxon>Euteleostomi</taxon>
        <taxon>Mammalia</taxon>
        <taxon>Eutheria</taxon>
        <taxon>Laurasiatheria</taxon>
        <taxon>Carnivora</taxon>
        <taxon>Feliformia</taxon>
        <taxon>Felidae</taxon>
        <taxon>Felinae</taxon>
        <taxon>Acinonyx</taxon>
    </lineage>
</organism>
<evidence type="ECO:0000313" key="2">
    <source>
        <dbReference type="Proteomes" id="UP001652583"/>
    </source>
</evidence>
<proteinExistence type="predicted"/>
<gene>
    <name evidence="3" type="primary">LOC128311160</name>
</gene>
<feature type="compositionally biased region" description="Basic residues" evidence="1">
    <location>
        <begin position="274"/>
        <end position="283"/>
    </location>
</feature>
<name>A0ABM3N9X5_ACIJB</name>
<feature type="region of interest" description="Disordered" evidence="1">
    <location>
        <begin position="249"/>
        <end position="294"/>
    </location>
</feature>
<sequence length="324" mass="33366">MNDAHNLGVRAPAPEEKQTPSSPPSFAGVLRRPGLGKDGVWVSEAPNPGPAGSASIKLLREVCSRFQAGASPGQGRGPRHLLGAKALRPRPLPGPPPPPRVAHTAGARVIGWCPGGLASPPQPPRPSAAAGPAPRATAPGPLLGPGTIPPGTPREGFPRGQRFPSEGGVSGHPASRSPTPTGGPVPAQPRTAPSARGRERAPGQAVRCCARAEAPARSPAAPSLTVRALRHIWRRRRLRCLLLAARHPGPVPTPQAPARALGDPAPGGLGGHPHAGHAPRGRARAPGSREGVGPSWPRAWRQPWINKGHAHCLSLPGVLFLGDW</sequence>
<dbReference type="GeneID" id="128311160"/>
<protein>
    <submittedName>
        <fullName evidence="3">Basic proline-rich protein-like</fullName>
    </submittedName>
</protein>
<feature type="compositionally biased region" description="Pro residues" evidence="1">
    <location>
        <begin position="90"/>
        <end position="100"/>
    </location>
</feature>
<evidence type="ECO:0000313" key="3">
    <source>
        <dbReference type="RefSeq" id="XP_053056231.1"/>
    </source>
</evidence>
<reference evidence="3" key="1">
    <citation type="submission" date="2025-08" db="UniProtKB">
        <authorList>
            <consortium name="RefSeq"/>
        </authorList>
    </citation>
    <scope>IDENTIFICATION</scope>
    <source>
        <tissue evidence="3">Blood</tissue>
    </source>
</reference>
<feature type="region of interest" description="Disordered" evidence="1">
    <location>
        <begin position="68"/>
        <end position="205"/>
    </location>
</feature>
<feature type="region of interest" description="Disordered" evidence="1">
    <location>
        <begin position="1"/>
        <end position="53"/>
    </location>
</feature>
<accession>A0ABM3N9X5</accession>